<name>A0ABV5F2F8_9FLAO</name>
<evidence type="ECO:0000313" key="1">
    <source>
        <dbReference type="EMBL" id="MFB9053627.1"/>
    </source>
</evidence>
<proteinExistence type="predicted"/>
<accession>A0ABV5F2F8</accession>
<sequence>MSIINTLFGSSQTPNKMFPKSTDDGEVRIENNQLICQDFKGVHSCVVKLADLQYAYIKVTPSKERYLFLFDHHQNDIPVTFKGFQSVYEELSLTFSFNDDIFFAHVHNEDQLNKQLWRRKHPKNYGVLDANYADYNDGFEIQSEPKLFVSWDITYQEIEQNKHIYFETSPYGQKLLKFKYPVRIGNVIYDDFQAYFDNKRSDVPVLYFYSDCYNDSGNDGSYYDLKHVLSRDLMGNEALNGYERDDQKNLIFNLKGIALSICYTYDSRYQYDGGNTSVIIQNHREYPELLMDKDYEARIVISDAVTFDGDFSCPKDYTKNERIKYRPSVITEKFKAQPVIWIDAVNNKMGCSANGYAQTFNVAEIESLSVRNILPARGRGGAELYIITTDKIYHSILSGICKAFDNYVKNIEQLTGKKVTFEKEYYDC</sequence>
<organism evidence="1 2">
    <name type="scientific">Formosa undariae</name>
    <dbReference type="NCBI Taxonomy" id="1325436"/>
    <lineage>
        <taxon>Bacteria</taxon>
        <taxon>Pseudomonadati</taxon>
        <taxon>Bacteroidota</taxon>
        <taxon>Flavobacteriia</taxon>
        <taxon>Flavobacteriales</taxon>
        <taxon>Flavobacteriaceae</taxon>
        <taxon>Formosa</taxon>
    </lineage>
</organism>
<dbReference type="RefSeq" id="WP_382382844.1">
    <property type="nucleotide sequence ID" value="NZ_JBHMEZ010000012.1"/>
</dbReference>
<comment type="caution">
    <text evidence="1">The sequence shown here is derived from an EMBL/GenBank/DDBJ whole genome shotgun (WGS) entry which is preliminary data.</text>
</comment>
<protein>
    <recommendedName>
        <fullName evidence="3">DUF4221 domain-containing protein</fullName>
    </recommendedName>
</protein>
<dbReference type="Proteomes" id="UP001589605">
    <property type="component" value="Unassembled WGS sequence"/>
</dbReference>
<gene>
    <name evidence="1" type="ORF">ACFFVB_11130</name>
</gene>
<evidence type="ECO:0008006" key="3">
    <source>
        <dbReference type="Google" id="ProtNLM"/>
    </source>
</evidence>
<keyword evidence="2" id="KW-1185">Reference proteome</keyword>
<reference evidence="1 2" key="1">
    <citation type="submission" date="2024-09" db="EMBL/GenBank/DDBJ databases">
        <authorList>
            <person name="Sun Q."/>
            <person name="Mori K."/>
        </authorList>
    </citation>
    <scope>NUCLEOTIDE SEQUENCE [LARGE SCALE GENOMIC DNA]</scope>
    <source>
        <strain evidence="1 2">CECT 8286</strain>
    </source>
</reference>
<evidence type="ECO:0000313" key="2">
    <source>
        <dbReference type="Proteomes" id="UP001589605"/>
    </source>
</evidence>
<dbReference type="EMBL" id="JBHMEZ010000012">
    <property type="protein sequence ID" value="MFB9053627.1"/>
    <property type="molecule type" value="Genomic_DNA"/>
</dbReference>